<dbReference type="AlphaFoldDB" id="A0A1C1A8C0"/>
<protein>
    <recommendedName>
        <fullName evidence="3">DUF3800 domain-containing protein</fullName>
    </recommendedName>
</protein>
<evidence type="ECO:0008006" key="3">
    <source>
        <dbReference type="Google" id="ProtNLM"/>
    </source>
</evidence>
<keyword evidence="2" id="KW-1185">Reference proteome</keyword>
<comment type="caution">
    <text evidence="1">The sequence shown here is derived from an EMBL/GenBank/DDBJ whole genome shotgun (WGS) entry which is preliminary data.</text>
</comment>
<sequence length="501" mass="58113">MENNVNFYYDESEHSRKINHSTVVSDNYYDNFVTTIVGWRTEEENSIFQRYLEFEEKYSDRKSNGELKSSTLKTKQLKNGLASLSSDNVAFIHDFLDVFDNRIFLYFSVTSKIEFIVNQIFLNYKNSVFVNADALKYSIVKTIVMYRPQEIIGGMYENTGELVQLLKAFFLKRIAENRANPKLKRRETSAFSQIVMILEDINEHRDINWNYQIAFVGFKKYLLEKNISKYALFIDKEGDDSNTLKAAKQLGLSPVTEVNSKEHVGIRMADMLAGIISKLLKSLHTELQYDSFEDGINKKILGEKWFELNNRQLYLYKRLLHIICRLNNGWYKVFSGNYSDDLIAIISLLDYMSSYRTIDEVRAIDKKMHGEYFNALACERLAKHYDDMRSKLQVDPIAETDKDYDLNQRGGKVFFDSSKQPSLRINEGSNTLDVLSVGFMKDGTPMITVSESEVPVCYKLPQELYAWAMDCVALANMGINHFPSKVEITKYNDSFYADFIV</sequence>
<dbReference type="OrthoDB" id="2991108at2"/>
<dbReference type="InterPro" id="IPR024524">
    <property type="entry name" value="DUF3800"/>
</dbReference>
<dbReference type="RefSeq" id="WP_065850573.1">
    <property type="nucleotide sequence ID" value="NZ_LYPC01000009.1"/>
</dbReference>
<evidence type="ECO:0000313" key="2">
    <source>
        <dbReference type="Proteomes" id="UP000093309"/>
    </source>
</evidence>
<evidence type="ECO:0000313" key="1">
    <source>
        <dbReference type="EMBL" id="OCT16852.1"/>
    </source>
</evidence>
<proteinExistence type="predicted"/>
<dbReference type="Pfam" id="PF12686">
    <property type="entry name" value="DUF3800"/>
    <property type="match status" value="1"/>
</dbReference>
<dbReference type="EMBL" id="LYPC01000009">
    <property type="protein sequence ID" value="OCT16852.1"/>
    <property type="molecule type" value="Genomic_DNA"/>
</dbReference>
<dbReference type="Proteomes" id="UP000093309">
    <property type="component" value="Unassembled WGS sequence"/>
</dbReference>
<gene>
    <name evidence="1" type="ORF">A8709_00620</name>
</gene>
<organism evidence="1 2">
    <name type="scientific">Paenibacillus pectinilyticus</name>
    <dbReference type="NCBI Taxonomy" id="512399"/>
    <lineage>
        <taxon>Bacteria</taxon>
        <taxon>Bacillati</taxon>
        <taxon>Bacillota</taxon>
        <taxon>Bacilli</taxon>
        <taxon>Bacillales</taxon>
        <taxon>Paenibacillaceae</taxon>
        <taxon>Paenibacillus</taxon>
    </lineage>
</organism>
<reference evidence="2" key="1">
    <citation type="submission" date="2016-05" db="EMBL/GenBank/DDBJ databases">
        <title>Paenibacillus oryzae. sp. nov., isolated from the rice root.</title>
        <authorList>
            <person name="Zhang J."/>
            <person name="Zhang X."/>
        </authorList>
    </citation>
    <scope>NUCLEOTIDE SEQUENCE [LARGE SCALE GENOMIC DNA]</scope>
    <source>
        <strain evidence="2">KCTC13222</strain>
    </source>
</reference>
<accession>A0A1C1A8C0</accession>
<name>A0A1C1A8C0_9BACL</name>